<organism evidence="3">
    <name type="scientific">Juglanconis sp</name>
    <dbReference type="NCBI Taxonomy" id="2041886"/>
    <lineage>
        <taxon>Eukaryota</taxon>
        <taxon>Fungi</taxon>
        <taxon>Dikarya</taxon>
        <taxon>Ascomycota</taxon>
        <taxon>Pezizomycotina</taxon>
        <taxon>Sordariomycetes</taxon>
        <taxon>Sordariomycetidae</taxon>
        <taxon>Diaporthales</taxon>
        <taxon>Juglanconidaceae</taxon>
        <taxon>Juglanconis</taxon>
    </lineage>
</organism>
<name>A0A291LJ58_9PEZI</name>
<evidence type="ECO:0000313" key="3">
    <source>
        <dbReference type="EMBL" id="ATI20340.1"/>
    </source>
</evidence>
<proteinExistence type="predicted"/>
<evidence type="ECO:0000256" key="1">
    <source>
        <dbReference type="SAM" id="MobiDB-lite"/>
    </source>
</evidence>
<evidence type="ECO:0000256" key="2">
    <source>
        <dbReference type="SAM" id="Phobius"/>
    </source>
</evidence>
<keyword evidence="2" id="KW-1133">Transmembrane helix</keyword>
<feature type="region of interest" description="Disordered" evidence="1">
    <location>
        <begin position="1"/>
        <end position="24"/>
    </location>
</feature>
<protein>
    <submittedName>
        <fullName evidence="3">Uncharacterized protein</fullName>
    </submittedName>
</protein>
<feature type="transmembrane region" description="Helical" evidence="2">
    <location>
        <begin position="95"/>
        <end position="117"/>
    </location>
</feature>
<keyword evidence="2" id="KW-0472">Membrane</keyword>
<keyword evidence="3" id="KW-0496">Mitochondrion</keyword>
<feature type="compositionally biased region" description="Polar residues" evidence="1">
    <location>
        <begin position="1"/>
        <end position="10"/>
    </location>
</feature>
<geneLocation type="mitochondrion" evidence="3"/>
<reference evidence="3" key="1">
    <citation type="submission" date="2017-02" db="EMBL/GenBank/DDBJ databases">
        <title>Fungal Comparative Genomics of Melanconis species and Ophiognomonia clavigignenti-juglandacearum at Different Phylogenetic Distances.</title>
        <authorList>
            <person name="Demers J.E."/>
            <person name="Castlebury L.A."/>
        </authorList>
    </citation>
    <scope>NUCLEOTIDE SEQUENCE</scope>
    <source>
        <strain evidence="3">DMW523</strain>
    </source>
</reference>
<accession>A0A291LJ58</accession>
<gene>
    <name evidence="3" type="primary">orf131</name>
</gene>
<dbReference type="EMBL" id="KY575055">
    <property type="protein sequence ID" value="ATI20340.1"/>
    <property type="molecule type" value="Genomic_DNA"/>
</dbReference>
<sequence>MNSIKTSKGNNGKGQPAVTNREKNSKPCFWNPNIVDPKTIVKLIEKVNTKWLVYAKLYGLSNRTYSPIRSDYILAYFNIFIMNFSRTVSEDPTKVNIYIHIITLWFPANYSLFYLSLSISPPPYKKDIYFY</sequence>
<dbReference type="AlphaFoldDB" id="A0A291LJ58"/>
<keyword evidence="2" id="KW-0812">Transmembrane</keyword>